<accession>A0A5M5PCI7</accession>
<dbReference type="Proteomes" id="UP000479773">
    <property type="component" value="Unassembled WGS sequence"/>
</dbReference>
<dbReference type="EMBL" id="VWEQ01000001">
    <property type="protein sequence ID" value="KAA4756278.1"/>
    <property type="molecule type" value="Genomic_DNA"/>
</dbReference>
<name>A0A5M5PCI7_BACFG</name>
<organism evidence="1 2">
    <name type="scientific">Bacteroides fragilis</name>
    <dbReference type="NCBI Taxonomy" id="817"/>
    <lineage>
        <taxon>Bacteria</taxon>
        <taxon>Pseudomonadati</taxon>
        <taxon>Bacteroidota</taxon>
        <taxon>Bacteroidia</taxon>
        <taxon>Bacteroidales</taxon>
        <taxon>Bacteroidaceae</taxon>
        <taxon>Bacteroides</taxon>
    </lineage>
</organism>
<reference evidence="1 2" key="1">
    <citation type="journal article" date="2019" name="Nat. Med.">
        <title>A library of human gut bacterial isolates paired with longitudinal multiomics data enables mechanistic microbiome research.</title>
        <authorList>
            <person name="Poyet M."/>
            <person name="Groussin M."/>
            <person name="Gibbons S.M."/>
            <person name="Avila-Pacheco J."/>
            <person name="Jiang X."/>
            <person name="Kearney S.M."/>
            <person name="Perrotta A.R."/>
            <person name="Berdy B."/>
            <person name="Zhao S."/>
            <person name="Lieberman T.D."/>
            <person name="Swanson P.K."/>
            <person name="Smith M."/>
            <person name="Roesemann S."/>
            <person name="Alexander J.E."/>
            <person name="Rich S.A."/>
            <person name="Livny J."/>
            <person name="Vlamakis H."/>
            <person name="Clish C."/>
            <person name="Bullock K."/>
            <person name="Deik A."/>
            <person name="Scott J."/>
            <person name="Pierce K.A."/>
            <person name="Xavier R.J."/>
            <person name="Alm E.J."/>
        </authorList>
    </citation>
    <scope>NUCLEOTIDE SEQUENCE [LARGE SCALE GENOMIC DNA]</scope>
    <source>
        <strain evidence="1 2">BIOML-A106</strain>
    </source>
</reference>
<comment type="caution">
    <text evidence="1">The sequence shown here is derived from an EMBL/GenBank/DDBJ whole genome shotgun (WGS) entry which is preliminary data.</text>
</comment>
<dbReference type="Pfam" id="PF11655">
    <property type="entry name" value="DUF2589"/>
    <property type="match status" value="1"/>
</dbReference>
<evidence type="ECO:0000313" key="1">
    <source>
        <dbReference type="EMBL" id="KAA4756278.1"/>
    </source>
</evidence>
<dbReference type="InterPro" id="IPR024510">
    <property type="entry name" value="DUF2589"/>
</dbReference>
<sequence length="151" mass="16894">MGIFSKKPKYALSDILKGLHNAVNSAQEMLQAQQVQNLTKFWQANDGAPVSQKLKVGDRELNVPLMSLVSHSHLEMDDVEIKFKAKIGDVATHSFPNKLEGDNAISHGDLQMEMEGIKATDNDVMEITIRFKQKDTPEGVARLTDEYNKQI</sequence>
<dbReference type="RefSeq" id="WP_122288289.1">
    <property type="nucleotide sequence ID" value="NZ_QSJF01000016.1"/>
</dbReference>
<gene>
    <name evidence="1" type="ORF">F3B44_00550</name>
</gene>
<proteinExistence type="predicted"/>
<evidence type="ECO:0000313" key="2">
    <source>
        <dbReference type="Proteomes" id="UP000479773"/>
    </source>
</evidence>
<protein>
    <submittedName>
        <fullName evidence="1">DUF2589 domain-containing protein</fullName>
    </submittedName>
</protein>
<dbReference type="AlphaFoldDB" id="A0A5M5PCI7"/>